<evidence type="ECO:0000256" key="5">
    <source>
        <dbReference type="ARBA" id="ARBA00022842"/>
    </source>
</evidence>
<sequence>MHNSYGFLTPIADELAQLNRVIWQHLDSEVELIRTIAQYLIAAGGKRLRPALLLLVSAALGAQRQERHLLAAVIEFIHTATLLHDDVVDASNLRRGKKTANALFGNAASVLTGDFLYSRAFQMMVSVGRARVMHILADATHTIAEGEVLQLLNARQTEMDEARYMQIIHYKTAKLFEAAAQLGALISDANTALENAAAEFGRRIGTAFQLMDDWLDYAGDVQSMGKNAGDDLHEGKMTLPLIYLLKHGGSAQRAQVCAAVEKGDRRHFEDISDALRASGALDYTRECAQREAQHAASALRAFPHSIYTQSLLELCAYSTTRKF</sequence>
<comment type="cofactor">
    <cofactor evidence="1">
        <name>Mg(2+)</name>
        <dbReference type="ChEBI" id="CHEBI:18420"/>
    </cofactor>
</comment>
<dbReference type="InterPro" id="IPR000092">
    <property type="entry name" value="Polyprenyl_synt"/>
</dbReference>
<evidence type="ECO:0000256" key="3">
    <source>
        <dbReference type="ARBA" id="ARBA00022679"/>
    </source>
</evidence>
<dbReference type="SUPFAM" id="SSF48576">
    <property type="entry name" value="Terpenoid synthases"/>
    <property type="match status" value="1"/>
</dbReference>
<keyword evidence="4" id="KW-0479">Metal-binding</keyword>
<evidence type="ECO:0000256" key="1">
    <source>
        <dbReference type="ARBA" id="ARBA00001946"/>
    </source>
</evidence>
<dbReference type="eggNOG" id="COG0142">
    <property type="taxonomic scope" value="Bacteria"/>
</dbReference>
<keyword evidence="8" id="KW-1185">Reference proteome</keyword>
<name>G2J9E3_9BURK</name>
<keyword evidence="3 6" id="KW-0808">Transferase</keyword>
<dbReference type="SFLD" id="SFLDS00005">
    <property type="entry name" value="Isoprenoid_Synthase_Type_I"/>
    <property type="match status" value="1"/>
</dbReference>
<evidence type="ECO:0000256" key="6">
    <source>
        <dbReference type="RuleBase" id="RU004466"/>
    </source>
</evidence>
<keyword evidence="5" id="KW-0460">Magnesium</keyword>
<dbReference type="AlphaFoldDB" id="G2J9E3"/>
<reference evidence="7 8" key="1">
    <citation type="submission" date="2011-08" db="EMBL/GenBank/DDBJ databases">
        <title>The genome of the obligate endobacterium of an arbuscular mycorrhizal fungus reveals an interphylum network of nutritional interactions.</title>
        <authorList>
            <person name="Ghignone S."/>
            <person name="Salvioli A."/>
            <person name="Anca I."/>
            <person name="Lumini E."/>
            <person name="Ortu G."/>
            <person name="Petiti L."/>
            <person name="Cruveiller S."/>
            <person name="Bianciotto V."/>
            <person name="Piffanelli P."/>
            <person name="Lanfranco L."/>
            <person name="Bonfante P."/>
        </authorList>
    </citation>
    <scope>NUCLEOTIDE SEQUENCE [LARGE SCALE GENOMIC DNA]</scope>
    <source>
        <strain evidence="7 8">BEG34</strain>
    </source>
</reference>
<dbReference type="InterPro" id="IPR033749">
    <property type="entry name" value="Polyprenyl_synt_CS"/>
</dbReference>
<evidence type="ECO:0000313" key="8">
    <source>
        <dbReference type="Proteomes" id="UP000054051"/>
    </source>
</evidence>
<evidence type="ECO:0000256" key="2">
    <source>
        <dbReference type="ARBA" id="ARBA00006706"/>
    </source>
</evidence>
<accession>G2J9E3</accession>
<dbReference type="PROSITE" id="PS00723">
    <property type="entry name" value="POLYPRENYL_SYNTHASE_1"/>
    <property type="match status" value="1"/>
</dbReference>
<dbReference type="EMBL" id="CAFB01000040">
    <property type="protein sequence ID" value="CCD29390.1"/>
    <property type="molecule type" value="Genomic_DNA"/>
</dbReference>
<dbReference type="Pfam" id="PF00348">
    <property type="entry name" value="polyprenyl_synt"/>
    <property type="match status" value="1"/>
</dbReference>
<dbReference type="PANTHER" id="PTHR12001">
    <property type="entry name" value="GERANYLGERANYL PYROPHOSPHATE SYNTHASE"/>
    <property type="match status" value="1"/>
</dbReference>
<dbReference type="CDD" id="cd00685">
    <property type="entry name" value="Trans_IPPS_HT"/>
    <property type="match status" value="1"/>
</dbReference>
<proteinExistence type="inferred from homology"/>
<evidence type="ECO:0000313" key="7">
    <source>
        <dbReference type="EMBL" id="CCD29390.1"/>
    </source>
</evidence>
<dbReference type="Proteomes" id="UP000054051">
    <property type="component" value="Unassembled WGS sequence"/>
</dbReference>
<protein>
    <submittedName>
        <fullName evidence="7">Octaprenyl-diphosphate synthase (Octaprenyl pyrophosphate synthetase) (OPP synthetase)</fullName>
        <ecNumber evidence="7">2.5.1.30</ecNumber>
    </submittedName>
</protein>
<comment type="similarity">
    <text evidence="2 6">Belongs to the FPP/GGPP synthase family.</text>
</comment>
<dbReference type="GO" id="GO:0046872">
    <property type="term" value="F:metal ion binding"/>
    <property type="evidence" value="ECO:0007669"/>
    <property type="project" value="UniProtKB-KW"/>
</dbReference>
<gene>
    <name evidence="7" type="primary">ispB</name>
    <name evidence="7" type="ORF">CAGGBEG34_230030</name>
</gene>
<comment type="caution">
    <text evidence="7">The sequence shown here is derived from an EMBL/GenBank/DDBJ whole genome shotgun (WGS) entry which is preliminary data.</text>
</comment>
<dbReference type="RefSeq" id="WP_006682585.1">
    <property type="nucleotide sequence ID" value="NZ_CAFB01000040.1"/>
</dbReference>
<evidence type="ECO:0000256" key="4">
    <source>
        <dbReference type="ARBA" id="ARBA00022723"/>
    </source>
</evidence>
<dbReference type="GO" id="GO:0000010">
    <property type="term" value="F:heptaprenyl diphosphate synthase activity"/>
    <property type="evidence" value="ECO:0007669"/>
    <property type="project" value="UniProtKB-EC"/>
</dbReference>
<dbReference type="PANTHER" id="PTHR12001:SF69">
    <property type="entry name" value="ALL TRANS-POLYPRENYL-DIPHOSPHATE SYNTHASE PDSS1"/>
    <property type="match status" value="1"/>
</dbReference>
<dbReference type="EC" id="2.5.1.30" evidence="7"/>
<dbReference type="Gene3D" id="1.10.600.10">
    <property type="entry name" value="Farnesyl Diphosphate Synthase"/>
    <property type="match status" value="1"/>
</dbReference>
<dbReference type="GO" id="GO:0008299">
    <property type="term" value="P:isoprenoid biosynthetic process"/>
    <property type="evidence" value="ECO:0007669"/>
    <property type="project" value="InterPro"/>
</dbReference>
<organism evidence="7 8">
    <name type="scientific">Candidatus Glomeribacter gigasporarum BEG34</name>
    <dbReference type="NCBI Taxonomy" id="1070319"/>
    <lineage>
        <taxon>Bacteria</taxon>
        <taxon>Pseudomonadati</taxon>
        <taxon>Pseudomonadota</taxon>
        <taxon>Betaproteobacteria</taxon>
        <taxon>Burkholderiales</taxon>
        <taxon>Burkholderiaceae</taxon>
        <taxon>Candidatus Glomeribacter</taxon>
    </lineage>
</organism>
<dbReference type="InterPro" id="IPR008949">
    <property type="entry name" value="Isoprenoid_synthase_dom_sf"/>
</dbReference>
<dbReference type="STRING" id="1070319.CAGGBEG34_230030"/>